<evidence type="ECO:0000256" key="3">
    <source>
        <dbReference type="ARBA" id="ARBA00022457"/>
    </source>
</evidence>
<dbReference type="PROSITE" id="PS50173">
    <property type="entry name" value="UMUC"/>
    <property type="match status" value="1"/>
</dbReference>
<dbReference type="InterPro" id="IPR043128">
    <property type="entry name" value="Rev_trsase/Diguanyl_cyclase"/>
</dbReference>
<dbReference type="Proteomes" id="UP001501676">
    <property type="component" value="Unassembled WGS sequence"/>
</dbReference>
<dbReference type="RefSeq" id="WP_345729878.1">
    <property type="nucleotide sequence ID" value="NZ_BAAAYN010000026.1"/>
</dbReference>
<feature type="compositionally biased region" description="Basic and acidic residues" evidence="17">
    <location>
        <begin position="405"/>
        <end position="421"/>
    </location>
</feature>
<evidence type="ECO:0000256" key="13">
    <source>
        <dbReference type="ARBA" id="ARBA00023204"/>
    </source>
</evidence>
<dbReference type="NCBIfam" id="NF002677">
    <property type="entry name" value="PRK02406.1"/>
    <property type="match status" value="1"/>
</dbReference>
<evidence type="ECO:0000313" key="20">
    <source>
        <dbReference type="Proteomes" id="UP001501676"/>
    </source>
</evidence>
<keyword evidence="12 16" id="KW-0238">DNA-binding</keyword>
<keyword evidence="13 16" id="KW-0234">DNA repair</keyword>
<dbReference type="Pfam" id="PF21999">
    <property type="entry name" value="IMS_HHH_1"/>
    <property type="match status" value="1"/>
</dbReference>
<keyword evidence="4 16" id="KW-0963">Cytoplasm</keyword>
<comment type="subunit">
    <text evidence="16">Monomer.</text>
</comment>
<feature type="active site" evidence="16">
    <location>
        <position position="123"/>
    </location>
</feature>
<keyword evidence="10 16" id="KW-0460">Magnesium</keyword>
<evidence type="ECO:0000259" key="18">
    <source>
        <dbReference type="PROSITE" id="PS50173"/>
    </source>
</evidence>
<dbReference type="EC" id="2.7.7.7" evidence="16"/>
<keyword evidence="9 16" id="KW-0227">DNA damage</keyword>
<comment type="catalytic activity">
    <reaction evidence="15 16">
        <text>DNA(n) + a 2'-deoxyribonucleoside 5'-triphosphate = DNA(n+1) + diphosphate</text>
        <dbReference type="Rhea" id="RHEA:22508"/>
        <dbReference type="Rhea" id="RHEA-COMP:17339"/>
        <dbReference type="Rhea" id="RHEA-COMP:17340"/>
        <dbReference type="ChEBI" id="CHEBI:33019"/>
        <dbReference type="ChEBI" id="CHEBI:61560"/>
        <dbReference type="ChEBI" id="CHEBI:173112"/>
        <dbReference type="EC" id="2.7.7.7"/>
    </reaction>
</comment>
<evidence type="ECO:0000256" key="16">
    <source>
        <dbReference type="HAMAP-Rule" id="MF_01113"/>
    </source>
</evidence>
<dbReference type="Gene3D" id="3.40.1170.60">
    <property type="match status" value="1"/>
</dbReference>
<dbReference type="InterPro" id="IPR050116">
    <property type="entry name" value="DNA_polymerase-Y"/>
</dbReference>
<evidence type="ECO:0000256" key="14">
    <source>
        <dbReference type="ARBA" id="ARBA00025589"/>
    </source>
</evidence>
<keyword evidence="7 16" id="KW-0235">DNA replication</keyword>
<keyword evidence="11 16" id="KW-0239">DNA-directed DNA polymerase</keyword>
<evidence type="ECO:0000256" key="15">
    <source>
        <dbReference type="ARBA" id="ARBA00049244"/>
    </source>
</evidence>
<evidence type="ECO:0000256" key="8">
    <source>
        <dbReference type="ARBA" id="ARBA00022723"/>
    </source>
</evidence>
<feature type="region of interest" description="Disordered" evidence="17">
    <location>
        <begin position="403"/>
        <end position="428"/>
    </location>
</feature>
<proteinExistence type="inferred from homology"/>
<keyword evidence="6 16" id="KW-0548">Nucleotidyltransferase</keyword>
<keyword evidence="8 16" id="KW-0479">Metal-binding</keyword>
<feature type="domain" description="UmuC" evidence="18">
    <location>
        <begin position="24"/>
        <end position="204"/>
    </location>
</feature>
<evidence type="ECO:0000256" key="6">
    <source>
        <dbReference type="ARBA" id="ARBA00022695"/>
    </source>
</evidence>
<dbReference type="HAMAP" id="MF_01113">
    <property type="entry name" value="DNApol_IV"/>
    <property type="match status" value="1"/>
</dbReference>
<organism evidence="19 20">
    <name type="scientific">Cryptosporangium minutisporangium</name>
    <dbReference type="NCBI Taxonomy" id="113569"/>
    <lineage>
        <taxon>Bacteria</taxon>
        <taxon>Bacillati</taxon>
        <taxon>Actinomycetota</taxon>
        <taxon>Actinomycetes</taxon>
        <taxon>Cryptosporangiales</taxon>
        <taxon>Cryptosporangiaceae</taxon>
        <taxon>Cryptosporangium</taxon>
    </lineage>
</organism>
<dbReference type="CDD" id="cd03586">
    <property type="entry name" value="PolY_Pol_IV_kappa"/>
    <property type="match status" value="1"/>
</dbReference>
<feature type="site" description="Substrate discrimination" evidence="16">
    <location>
        <position position="33"/>
    </location>
</feature>
<feature type="binding site" evidence="16">
    <location>
        <position position="122"/>
    </location>
    <ligand>
        <name>Mg(2+)</name>
        <dbReference type="ChEBI" id="CHEBI:18420"/>
    </ligand>
</feature>
<comment type="subcellular location">
    <subcellularLocation>
        <location evidence="1 16">Cytoplasm</location>
    </subcellularLocation>
</comment>
<evidence type="ECO:0000256" key="10">
    <source>
        <dbReference type="ARBA" id="ARBA00022842"/>
    </source>
</evidence>
<dbReference type="NCBIfam" id="NF003015">
    <property type="entry name" value="PRK03858.1"/>
    <property type="match status" value="1"/>
</dbReference>
<dbReference type="EMBL" id="BAAAYN010000026">
    <property type="protein sequence ID" value="GAA3389957.1"/>
    <property type="molecule type" value="Genomic_DNA"/>
</dbReference>
<evidence type="ECO:0000256" key="7">
    <source>
        <dbReference type="ARBA" id="ARBA00022705"/>
    </source>
</evidence>
<dbReference type="Gene3D" id="3.30.70.270">
    <property type="match status" value="1"/>
</dbReference>
<evidence type="ECO:0000256" key="2">
    <source>
        <dbReference type="ARBA" id="ARBA00010945"/>
    </source>
</evidence>
<evidence type="ECO:0000256" key="11">
    <source>
        <dbReference type="ARBA" id="ARBA00022932"/>
    </source>
</evidence>
<evidence type="ECO:0000256" key="17">
    <source>
        <dbReference type="SAM" id="MobiDB-lite"/>
    </source>
</evidence>
<dbReference type="Pfam" id="PF11799">
    <property type="entry name" value="IMS_C"/>
    <property type="match status" value="1"/>
</dbReference>
<dbReference type="NCBIfam" id="NF002882">
    <property type="entry name" value="PRK03348.1"/>
    <property type="match status" value="1"/>
</dbReference>
<dbReference type="InterPro" id="IPR043502">
    <property type="entry name" value="DNA/RNA_pol_sf"/>
</dbReference>
<accession>A0ABP6T1D6</accession>
<evidence type="ECO:0000256" key="9">
    <source>
        <dbReference type="ARBA" id="ARBA00022763"/>
    </source>
</evidence>
<name>A0ABP6T1D6_9ACTN</name>
<keyword evidence="20" id="KW-1185">Reference proteome</keyword>
<evidence type="ECO:0000313" key="19">
    <source>
        <dbReference type="EMBL" id="GAA3389957.1"/>
    </source>
</evidence>
<keyword evidence="3 16" id="KW-0515">Mutator protein</keyword>
<feature type="binding site" evidence="16">
    <location>
        <position position="28"/>
    </location>
    <ligand>
        <name>Mg(2+)</name>
        <dbReference type="ChEBI" id="CHEBI:18420"/>
    </ligand>
</feature>
<evidence type="ECO:0000256" key="1">
    <source>
        <dbReference type="ARBA" id="ARBA00004496"/>
    </source>
</evidence>
<dbReference type="Pfam" id="PF00817">
    <property type="entry name" value="IMS"/>
    <property type="match status" value="1"/>
</dbReference>
<protein>
    <recommendedName>
        <fullName evidence="16">DNA polymerase IV</fullName>
        <shortName evidence="16">Pol IV</shortName>
        <ecNumber evidence="16">2.7.7.7</ecNumber>
    </recommendedName>
</protein>
<keyword evidence="5 16" id="KW-0808">Transferase</keyword>
<dbReference type="SUPFAM" id="SSF56672">
    <property type="entry name" value="DNA/RNA polymerases"/>
    <property type="match status" value="1"/>
</dbReference>
<dbReference type="PANTHER" id="PTHR11076:SF33">
    <property type="entry name" value="DNA POLYMERASE KAPPA"/>
    <property type="match status" value="1"/>
</dbReference>
<evidence type="ECO:0000256" key="12">
    <source>
        <dbReference type="ARBA" id="ARBA00023125"/>
    </source>
</evidence>
<reference evidence="20" key="1">
    <citation type="journal article" date="2019" name="Int. J. Syst. Evol. Microbiol.">
        <title>The Global Catalogue of Microorganisms (GCM) 10K type strain sequencing project: providing services to taxonomists for standard genome sequencing and annotation.</title>
        <authorList>
            <consortium name="The Broad Institute Genomics Platform"/>
            <consortium name="The Broad Institute Genome Sequencing Center for Infectious Disease"/>
            <person name="Wu L."/>
            <person name="Ma J."/>
        </authorList>
    </citation>
    <scope>NUCLEOTIDE SEQUENCE [LARGE SCALE GENOMIC DNA]</scope>
    <source>
        <strain evidence="20">JCM 9458</strain>
    </source>
</reference>
<comment type="caution">
    <text evidence="19">The sequence shown here is derived from an EMBL/GenBank/DDBJ whole genome shotgun (WGS) entry which is preliminary data.</text>
</comment>
<dbReference type="PANTHER" id="PTHR11076">
    <property type="entry name" value="DNA REPAIR POLYMERASE UMUC / TRANSFERASE FAMILY MEMBER"/>
    <property type="match status" value="1"/>
</dbReference>
<dbReference type="InterPro" id="IPR036775">
    <property type="entry name" value="DNA_pol_Y-fam_lit_finger_sf"/>
</dbReference>
<evidence type="ECO:0000256" key="5">
    <source>
        <dbReference type="ARBA" id="ARBA00022679"/>
    </source>
</evidence>
<sequence length="428" mass="45799">MGRSQGLGRVGPGDGSADDTGCRILHVDMDAFFVSVEVRRDPSLRGRPVVVGGTGPRGVVSSASYEARRFGVRSAMPTARARRLCPQAVYIQPQHGAYTEVSTAVMKIFRDVTPLVEPLSLDEAFLDVAGAQRLLGSPARIGQLIRERVHDEQQITCSVGVATTKFVAKLASTLCKPDGLQVVAADGVLDFLHPLPVGALWGVGDRTGEQLDRLGLKTVGDLARLPLPVLRRSVGAAQSAHLHALAWGRDPRSVVPDTADKSIGAEETFDVDQSDSETINRELLRLAEKTAARLRSTGQVGRTVVIKVRFADFSTVNRSRTLPSPTDGTQEIYDTARRLYVGLSPTMPIRLVGVRVEGIGSAAAVARQPTLGEADRGWTEADRAVDAAVRRFGIGAVRPAALVRPADRGERKGQKVPKEGYGEGNGQP</sequence>
<gene>
    <name evidence="19" type="primary">dinB_1</name>
    <name evidence="16" type="synonym">dinB</name>
    <name evidence="19" type="ORF">GCM10020369_42130</name>
</gene>
<dbReference type="SUPFAM" id="SSF100879">
    <property type="entry name" value="Lesion bypass DNA polymerase (Y-family), little finger domain"/>
    <property type="match status" value="1"/>
</dbReference>
<dbReference type="InterPro" id="IPR022880">
    <property type="entry name" value="DNApol_IV"/>
</dbReference>
<dbReference type="Gene3D" id="3.30.1490.100">
    <property type="entry name" value="DNA polymerase, Y-family, little finger domain"/>
    <property type="match status" value="1"/>
</dbReference>
<dbReference type="InterPro" id="IPR017961">
    <property type="entry name" value="DNA_pol_Y-fam_little_finger"/>
</dbReference>
<evidence type="ECO:0000256" key="4">
    <source>
        <dbReference type="ARBA" id="ARBA00022490"/>
    </source>
</evidence>
<comment type="function">
    <text evidence="14 16">Poorly processive, error-prone DNA polymerase involved in untargeted mutagenesis. Copies undamaged DNA at stalled replication forks, which arise in vivo from mismatched or misaligned primer ends. These misaligned primers can be extended by PolIV. Exhibits no 3'-5' exonuclease (proofreading) activity. May be involved in translesional synthesis, in conjunction with the beta clamp from PolIII.</text>
</comment>
<dbReference type="Gene3D" id="1.10.150.20">
    <property type="entry name" value="5' to 3' exonuclease, C-terminal subdomain"/>
    <property type="match status" value="1"/>
</dbReference>
<comment type="similarity">
    <text evidence="2 16">Belongs to the DNA polymerase type-Y family.</text>
</comment>
<dbReference type="InterPro" id="IPR053848">
    <property type="entry name" value="IMS_HHH_1"/>
</dbReference>
<comment type="cofactor">
    <cofactor evidence="16">
        <name>Mg(2+)</name>
        <dbReference type="ChEBI" id="CHEBI:18420"/>
    </cofactor>
    <text evidence="16">Binds 2 magnesium ions per subunit.</text>
</comment>
<dbReference type="InterPro" id="IPR001126">
    <property type="entry name" value="UmuC"/>
</dbReference>